<dbReference type="InterPro" id="IPR007314">
    <property type="entry name" value="Cofac_haem-bd_dom"/>
</dbReference>
<dbReference type="CDD" id="cd06779">
    <property type="entry name" value="cpPDZ_Deg_HtrA-like"/>
    <property type="match status" value="1"/>
</dbReference>
<sequence>MSRSAFFALALTATLAFPLAAFADDHAAHLAIGDPARKDRTVGIVLDGITDSATGDTISVAELAARLDGVRLLFVGESHVDMEFHRVQLRVLQELQRRGRTVMIGLEMYPVTEQQWLDRWYGNRKLTEEQFLTESRWYKNWGYHWNYYRDIFLFAREHRVRMFGVNLPRGAVSTIRAKGFDSLTVAQRAMLPPRIDLENEEHKRLFRAFFGDEDALHGNMPEGMFNGMFRAQCGWDAAMGWNAVQALKKYGDEKSIMVVLIGSGHVAYGLGAERQVKPFFDGRIASVIPYAVADEPGGKPTTHVQASYANFTWGLPASTDPIYPSTGISTAEAKSGPRYKVINVAEDSPAAAAGVKTGDEIISIDGVLVDEKETSNRYMSTKRWGDDLRYRLMRGGQEIELTVHLRRKHSQPEPDSSAAAPQAPQAPKAPAAPSGGNK</sequence>
<evidence type="ECO:0000256" key="2">
    <source>
        <dbReference type="SAM" id="SignalP"/>
    </source>
</evidence>
<dbReference type="SMART" id="SM00228">
    <property type="entry name" value="PDZ"/>
    <property type="match status" value="1"/>
</dbReference>
<feature type="chain" id="PRO_5036768329" evidence="2">
    <location>
        <begin position="24"/>
        <end position="438"/>
    </location>
</feature>
<dbReference type="Pfam" id="PF04187">
    <property type="entry name" value="Cofac_haem_bdg"/>
    <property type="match status" value="1"/>
</dbReference>
<evidence type="ECO:0000313" key="4">
    <source>
        <dbReference type="EMBL" id="MBI5169120.1"/>
    </source>
</evidence>
<feature type="region of interest" description="Disordered" evidence="1">
    <location>
        <begin position="405"/>
        <end position="438"/>
    </location>
</feature>
<dbReference type="SUPFAM" id="SSF50156">
    <property type="entry name" value="PDZ domain-like"/>
    <property type="match status" value="1"/>
</dbReference>
<dbReference type="CDD" id="cd14727">
    <property type="entry name" value="ChanN-like"/>
    <property type="match status" value="1"/>
</dbReference>
<dbReference type="EMBL" id="JACRIW010000042">
    <property type="protein sequence ID" value="MBI5169120.1"/>
    <property type="molecule type" value="Genomic_DNA"/>
</dbReference>
<dbReference type="Pfam" id="PF13180">
    <property type="entry name" value="PDZ_2"/>
    <property type="match status" value="1"/>
</dbReference>
<reference evidence="4" key="1">
    <citation type="submission" date="2020-07" db="EMBL/GenBank/DDBJ databases">
        <title>Huge and variable diversity of episymbiotic CPR bacteria and DPANN archaea in groundwater ecosystems.</title>
        <authorList>
            <person name="He C.Y."/>
            <person name="Keren R."/>
            <person name="Whittaker M."/>
            <person name="Farag I.F."/>
            <person name="Doudna J."/>
            <person name="Cate J.H.D."/>
            <person name="Banfield J.F."/>
        </authorList>
    </citation>
    <scope>NUCLEOTIDE SEQUENCE</scope>
    <source>
        <strain evidence="4">NC_groundwater_1813_Pr3_B-0.1um_71_17</strain>
    </source>
</reference>
<dbReference type="InterPro" id="IPR001478">
    <property type="entry name" value="PDZ"/>
</dbReference>
<dbReference type="AlphaFoldDB" id="A0A933W1J6"/>
<feature type="signal peptide" evidence="2">
    <location>
        <begin position="1"/>
        <end position="23"/>
    </location>
</feature>
<dbReference type="Gene3D" id="2.30.42.10">
    <property type="match status" value="1"/>
</dbReference>
<dbReference type="SUPFAM" id="SSF159501">
    <property type="entry name" value="EreA/ChaN-like"/>
    <property type="match status" value="1"/>
</dbReference>
<evidence type="ECO:0000259" key="3">
    <source>
        <dbReference type="PROSITE" id="PS50106"/>
    </source>
</evidence>
<protein>
    <submittedName>
        <fullName evidence="4">ChaN family lipoprotein</fullName>
    </submittedName>
</protein>
<feature type="compositionally biased region" description="Low complexity" evidence="1">
    <location>
        <begin position="413"/>
        <end position="438"/>
    </location>
</feature>
<dbReference type="PROSITE" id="PS50106">
    <property type="entry name" value="PDZ"/>
    <property type="match status" value="1"/>
</dbReference>
<dbReference type="Proteomes" id="UP000696931">
    <property type="component" value="Unassembled WGS sequence"/>
</dbReference>
<comment type="caution">
    <text evidence="4">The sequence shown here is derived from an EMBL/GenBank/DDBJ whole genome shotgun (WGS) entry which is preliminary data.</text>
</comment>
<feature type="domain" description="PDZ" evidence="3">
    <location>
        <begin position="327"/>
        <end position="396"/>
    </location>
</feature>
<evidence type="ECO:0000313" key="5">
    <source>
        <dbReference type="Proteomes" id="UP000696931"/>
    </source>
</evidence>
<accession>A0A933W1J6</accession>
<organism evidence="4 5">
    <name type="scientific">Eiseniibacteriota bacterium</name>
    <dbReference type="NCBI Taxonomy" id="2212470"/>
    <lineage>
        <taxon>Bacteria</taxon>
        <taxon>Candidatus Eiseniibacteriota</taxon>
    </lineage>
</organism>
<name>A0A933W1J6_UNCEI</name>
<dbReference type="Gene3D" id="3.40.50.11550">
    <property type="match status" value="1"/>
</dbReference>
<gene>
    <name evidence="4" type="ORF">HZA61_06505</name>
</gene>
<keyword evidence="2" id="KW-0732">Signal</keyword>
<dbReference type="InterPro" id="IPR036034">
    <property type="entry name" value="PDZ_sf"/>
</dbReference>
<keyword evidence="4" id="KW-0449">Lipoprotein</keyword>
<evidence type="ECO:0000256" key="1">
    <source>
        <dbReference type="SAM" id="MobiDB-lite"/>
    </source>
</evidence>
<proteinExistence type="predicted"/>